<dbReference type="PANTHER" id="PTHR36484">
    <property type="entry name" value="OS01G0558700 PROTEIN"/>
    <property type="match status" value="1"/>
</dbReference>
<keyword evidence="3" id="KW-1185">Reference proteome</keyword>
<dbReference type="PANTHER" id="PTHR36484:SF2">
    <property type="entry name" value="OS01G0558700 PROTEIN"/>
    <property type="match status" value="1"/>
</dbReference>
<accession>A0ABC8TCX2</accession>
<dbReference type="EMBL" id="CAUOFW020004369">
    <property type="protein sequence ID" value="CAK9165310.1"/>
    <property type="molecule type" value="Genomic_DNA"/>
</dbReference>
<comment type="caution">
    <text evidence="2">The sequence shown here is derived from an EMBL/GenBank/DDBJ whole genome shotgun (WGS) entry which is preliminary data.</text>
</comment>
<name>A0ABC8TCX2_9AQUA</name>
<gene>
    <name evidence="2" type="ORF">ILEXP_LOCUS34473</name>
</gene>
<feature type="region of interest" description="Disordered" evidence="1">
    <location>
        <begin position="1"/>
        <end position="21"/>
    </location>
</feature>
<dbReference type="AlphaFoldDB" id="A0ABC8TCX2"/>
<evidence type="ECO:0000256" key="1">
    <source>
        <dbReference type="SAM" id="MobiDB-lite"/>
    </source>
</evidence>
<organism evidence="2 3">
    <name type="scientific">Ilex paraguariensis</name>
    <name type="common">yerba mate</name>
    <dbReference type="NCBI Taxonomy" id="185542"/>
    <lineage>
        <taxon>Eukaryota</taxon>
        <taxon>Viridiplantae</taxon>
        <taxon>Streptophyta</taxon>
        <taxon>Embryophyta</taxon>
        <taxon>Tracheophyta</taxon>
        <taxon>Spermatophyta</taxon>
        <taxon>Magnoliopsida</taxon>
        <taxon>eudicotyledons</taxon>
        <taxon>Gunneridae</taxon>
        <taxon>Pentapetalae</taxon>
        <taxon>asterids</taxon>
        <taxon>campanulids</taxon>
        <taxon>Aquifoliales</taxon>
        <taxon>Aquifoliaceae</taxon>
        <taxon>Ilex</taxon>
    </lineage>
</organism>
<proteinExistence type="predicted"/>
<evidence type="ECO:0000313" key="2">
    <source>
        <dbReference type="EMBL" id="CAK9165310.1"/>
    </source>
</evidence>
<reference evidence="2 3" key="1">
    <citation type="submission" date="2024-02" db="EMBL/GenBank/DDBJ databases">
        <authorList>
            <person name="Vignale AGUSTIN F."/>
            <person name="Sosa J E."/>
            <person name="Modenutti C."/>
        </authorList>
    </citation>
    <scope>NUCLEOTIDE SEQUENCE [LARGE SCALE GENOMIC DNA]</scope>
</reference>
<dbReference type="Proteomes" id="UP001642360">
    <property type="component" value="Unassembled WGS sequence"/>
</dbReference>
<protein>
    <submittedName>
        <fullName evidence="2">Uncharacterized protein</fullName>
    </submittedName>
</protein>
<sequence length="129" mass="14346">MENSIDMSVKEAIAPPSDDEDVKDMAAAKRLRSDSCFSFMEISMEPGIKSLKQLDSKKFKDEIKRWAKKVVTYARQTACSISKSMQNLNEVLIQSENWFGMTKLDAATTNLCMLPEPSGGVKRGGSTLM</sequence>
<evidence type="ECO:0000313" key="3">
    <source>
        <dbReference type="Proteomes" id="UP001642360"/>
    </source>
</evidence>